<feature type="transmembrane region" description="Helical" evidence="10">
    <location>
        <begin position="12"/>
        <end position="32"/>
    </location>
</feature>
<dbReference type="GO" id="GO:0009252">
    <property type="term" value="P:peptidoglycan biosynthetic process"/>
    <property type="evidence" value="ECO:0007669"/>
    <property type="project" value="UniProtKB-KW"/>
</dbReference>
<evidence type="ECO:0000256" key="4">
    <source>
        <dbReference type="ARBA" id="ARBA00022960"/>
    </source>
</evidence>
<comment type="similarity">
    <text evidence="9">Belongs to the MurJ/MviN family.</text>
</comment>
<evidence type="ECO:0000256" key="8">
    <source>
        <dbReference type="ARBA" id="ARBA00060041"/>
    </source>
</evidence>
<reference evidence="11 12" key="1">
    <citation type="journal article" date="2013" name="Environ. Microbiol.">
        <title>Genome analysis of Chitinivibrio alkaliphilus gen. nov., sp. nov., a novel extremely haloalkaliphilic anaerobic chitinolytic bacterium from the candidate phylum Termite Group 3.</title>
        <authorList>
            <person name="Sorokin D.Y."/>
            <person name="Gumerov V.M."/>
            <person name="Rakitin A.L."/>
            <person name="Beletsky A.V."/>
            <person name="Damste J.S."/>
            <person name="Muyzer G."/>
            <person name="Mardanov A.V."/>
            <person name="Ravin N.V."/>
        </authorList>
    </citation>
    <scope>NUCLEOTIDE SEQUENCE [LARGE SCALE GENOMIC DNA]</scope>
    <source>
        <strain evidence="11 12">ACht1</strain>
    </source>
</reference>
<keyword evidence="6 10" id="KW-1133">Transmembrane helix</keyword>
<gene>
    <name evidence="11" type="ORF">CALK_1553</name>
</gene>
<dbReference type="GO" id="GO:0008360">
    <property type="term" value="P:regulation of cell shape"/>
    <property type="evidence" value="ECO:0007669"/>
    <property type="project" value="UniProtKB-KW"/>
</dbReference>
<feature type="transmembrane region" description="Helical" evidence="10">
    <location>
        <begin position="77"/>
        <end position="103"/>
    </location>
</feature>
<evidence type="ECO:0000256" key="3">
    <source>
        <dbReference type="ARBA" id="ARBA00022692"/>
    </source>
</evidence>
<keyword evidence="12" id="KW-1185">Reference proteome</keyword>
<evidence type="ECO:0000256" key="7">
    <source>
        <dbReference type="ARBA" id="ARBA00023136"/>
    </source>
</evidence>
<feature type="transmembrane region" description="Helical" evidence="10">
    <location>
        <begin position="154"/>
        <end position="175"/>
    </location>
</feature>
<dbReference type="STRING" id="1313304.CALK_1553"/>
<comment type="caution">
    <text evidence="11">The sequence shown here is derived from an EMBL/GenBank/DDBJ whole genome shotgun (WGS) entry which is preliminary data.</text>
</comment>
<accession>U7D4R9</accession>
<dbReference type="RefSeq" id="WP_022637007.1">
    <property type="nucleotide sequence ID" value="NZ_ASJR01000012.1"/>
</dbReference>
<feature type="transmembrane region" description="Helical" evidence="10">
    <location>
        <begin position="38"/>
        <end position="56"/>
    </location>
</feature>
<evidence type="ECO:0000256" key="6">
    <source>
        <dbReference type="ARBA" id="ARBA00022989"/>
    </source>
</evidence>
<dbReference type="GO" id="GO:0005886">
    <property type="term" value="C:plasma membrane"/>
    <property type="evidence" value="ECO:0007669"/>
    <property type="project" value="UniProtKB-SubCell"/>
</dbReference>
<comment type="subcellular location">
    <subcellularLocation>
        <location evidence="1">Cell membrane</location>
        <topology evidence="1">Multi-pass membrane protein</topology>
    </subcellularLocation>
</comment>
<keyword evidence="7 10" id="KW-0472">Membrane</keyword>
<comment type="function">
    <text evidence="8">Involved in peptidoglycan biosynthesis. Transports lipid-linked peptidoglycan precursors from the inner to the outer leaflet of the cytoplasmic membrane.</text>
</comment>
<dbReference type="Pfam" id="PF03023">
    <property type="entry name" value="MurJ"/>
    <property type="match status" value="1"/>
</dbReference>
<keyword evidence="4" id="KW-0133">Cell shape</keyword>
<dbReference type="AlphaFoldDB" id="U7D4R9"/>
<evidence type="ECO:0000256" key="5">
    <source>
        <dbReference type="ARBA" id="ARBA00022984"/>
    </source>
</evidence>
<proteinExistence type="inferred from homology"/>
<organism evidence="11 12">
    <name type="scientific">Chitinivibrio alkaliphilus ACht1</name>
    <dbReference type="NCBI Taxonomy" id="1313304"/>
    <lineage>
        <taxon>Bacteria</taxon>
        <taxon>Pseudomonadati</taxon>
        <taxon>Fibrobacterota</taxon>
        <taxon>Chitinivibrionia</taxon>
        <taxon>Chitinivibrionales</taxon>
        <taxon>Chitinivibrionaceae</taxon>
        <taxon>Chitinivibrio</taxon>
    </lineage>
</organism>
<dbReference type="InterPro" id="IPR004268">
    <property type="entry name" value="MurJ"/>
</dbReference>
<evidence type="ECO:0000313" key="11">
    <source>
        <dbReference type="EMBL" id="ERP31509.1"/>
    </source>
</evidence>
<protein>
    <submittedName>
        <fullName evidence="11">Integral membrane protein MviN</fullName>
    </submittedName>
</protein>
<evidence type="ECO:0000313" key="12">
    <source>
        <dbReference type="Proteomes" id="UP000017148"/>
    </source>
</evidence>
<keyword evidence="3 10" id="KW-0812">Transmembrane</keyword>
<keyword evidence="2" id="KW-1003">Cell membrane</keyword>
<dbReference type="Proteomes" id="UP000017148">
    <property type="component" value="Unassembled WGS sequence"/>
</dbReference>
<evidence type="ECO:0000256" key="2">
    <source>
        <dbReference type="ARBA" id="ARBA00022475"/>
    </source>
</evidence>
<keyword evidence="5" id="KW-0573">Peptidoglycan synthesis</keyword>
<sequence length="210" mass="23408">MVKNILGTSFFQLLSIVLKFLFGVFMAYTFGASDEMDSYVVSITIITLIYTLLTNIQPKALIPYIQGIGTKEKKSAVSAIISFNIKGFMIISLVVWLCSPFLIRIFAPGLASSPSYLASQLLRISSVYLFISSFVALGNALIEMNLRAPFAARIRLYQTTLLLLLVLLLSQYIGIFSLPTAHVFSMLLIIPFYFPFLKVGGINYSPLYQQ</sequence>
<evidence type="ECO:0000256" key="10">
    <source>
        <dbReference type="SAM" id="Phobius"/>
    </source>
</evidence>
<dbReference type="EMBL" id="ASJR01000012">
    <property type="protein sequence ID" value="ERP31509.1"/>
    <property type="molecule type" value="Genomic_DNA"/>
</dbReference>
<feature type="transmembrane region" description="Helical" evidence="10">
    <location>
        <begin position="181"/>
        <end position="200"/>
    </location>
</feature>
<evidence type="ECO:0000256" key="1">
    <source>
        <dbReference type="ARBA" id="ARBA00004651"/>
    </source>
</evidence>
<evidence type="ECO:0000256" key="9">
    <source>
        <dbReference type="ARBA" id="ARBA00061532"/>
    </source>
</evidence>
<name>U7D4R9_9BACT</name>
<feature type="transmembrane region" description="Helical" evidence="10">
    <location>
        <begin position="123"/>
        <end position="142"/>
    </location>
</feature>